<comment type="caution">
    <text evidence="2">The sequence shown here is derived from an EMBL/GenBank/DDBJ whole genome shotgun (WGS) entry which is preliminary data.</text>
</comment>
<dbReference type="Proteomes" id="UP000499080">
    <property type="component" value="Unassembled WGS sequence"/>
</dbReference>
<evidence type="ECO:0000256" key="1">
    <source>
        <dbReference type="SAM" id="MobiDB-lite"/>
    </source>
</evidence>
<feature type="region of interest" description="Disordered" evidence="1">
    <location>
        <begin position="38"/>
        <end position="67"/>
    </location>
</feature>
<gene>
    <name evidence="2" type="ORF">AVEN_251837_1</name>
</gene>
<reference evidence="2 3" key="1">
    <citation type="journal article" date="2019" name="Sci. Rep.">
        <title>Orb-weaving spider Araneus ventricosus genome elucidates the spidroin gene catalogue.</title>
        <authorList>
            <person name="Kono N."/>
            <person name="Nakamura H."/>
            <person name="Ohtoshi R."/>
            <person name="Moran D.A.P."/>
            <person name="Shinohara A."/>
            <person name="Yoshida Y."/>
            <person name="Fujiwara M."/>
            <person name="Mori M."/>
            <person name="Tomita M."/>
            <person name="Arakawa K."/>
        </authorList>
    </citation>
    <scope>NUCLEOTIDE SEQUENCE [LARGE SCALE GENOMIC DNA]</scope>
</reference>
<organism evidence="2 3">
    <name type="scientific">Araneus ventricosus</name>
    <name type="common">Orbweaver spider</name>
    <name type="synonym">Epeira ventricosa</name>
    <dbReference type="NCBI Taxonomy" id="182803"/>
    <lineage>
        <taxon>Eukaryota</taxon>
        <taxon>Metazoa</taxon>
        <taxon>Ecdysozoa</taxon>
        <taxon>Arthropoda</taxon>
        <taxon>Chelicerata</taxon>
        <taxon>Arachnida</taxon>
        <taxon>Araneae</taxon>
        <taxon>Araneomorphae</taxon>
        <taxon>Entelegynae</taxon>
        <taxon>Araneoidea</taxon>
        <taxon>Araneidae</taxon>
        <taxon>Araneus</taxon>
    </lineage>
</organism>
<sequence length="75" mass="8553">MVANNVKPSRSRGGAILELYIDREESRDHPLILASKATYPLNSRKVENNPETPSPGPFSKAKDGDWTPRYIKEWR</sequence>
<protein>
    <submittedName>
        <fullName evidence="2">Uncharacterized protein</fullName>
    </submittedName>
</protein>
<evidence type="ECO:0000313" key="2">
    <source>
        <dbReference type="EMBL" id="GBM45109.1"/>
    </source>
</evidence>
<name>A0A4Y2FXH5_ARAVE</name>
<evidence type="ECO:0000313" key="3">
    <source>
        <dbReference type="Proteomes" id="UP000499080"/>
    </source>
</evidence>
<dbReference type="EMBL" id="BGPR01001089">
    <property type="protein sequence ID" value="GBM45109.1"/>
    <property type="molecule type" value="Genomic_DNA"/>
</dbReference>
<accession>A0A4Y2FXH5</accession>
<keyword evidence="3" id="KW-1185">Reference proteome</keyword>
<dbReference type="AlphaFoldDB" id="A0A4Y2FXH5"/>
<proteinExistence type="predicted"/>